<evidence type="ECO:0000259" key="1">
    <source>
        <dbReference type="Pfam" id="PF04773"/>
    </source>
</evidence>
<dbReference type="Pfam" id="PF04773">
    <property type="entry name" value="FecR"/>
    <property type="match status" value="1"/>
</dbReference>
<feature type="domain" description="FecR protein" evidence="1">
    <location>
        <begin position="105"/>
        <end position="198"/>
    </location>
</feature>
<reference evidence="4" key="1">
    <citation type="submission" date="2017-06" db="EMBL/GenBank/DDBJ databases">
        <authorList>
            <person name="Varghese N."/>
            <person name="Submissions S."/>
        </authorList>
    </citation>
    <scope>NUCLEOTIDE SEQUENCE [LARGE SCALE GENOMIC DNA]</scope>
    <source>
        <strain evidence="4">Ca-68</strain>
    </source>
</reference>
<dbReference type="InterPro" id="IPR012373">
    <property type="entry name" value="Ferrdict_sens_TM"/>
</dbReference>
<dbReference type="PIRSF" id="PIRSF018266">
    <property type="entry name" value="FecR"/>
    <property type="match status" value="1"/>
</dbReference>
<evidence type="ECO:0000313" key="4">
    <source>
        <dbReference type="Proteomes" id="UP000198305"/>
    </source>
</evidence>
<dbReference type="AlphaFoldDB" id="A0A238YW52"/>
<dbReference type="RefSeq" id="WP_089374986.1">
    <property type="nucleotide sequence ID" value="NZ_FZOA01000003.1"/>
</dbReference>
<dbReference type="EMBL" id="FZOA01000003">
    <property type="protein sequence ID" value="SNR74854.1"/>
    <property type="molecule type" value="Genomic_DNA"/>
</dbReference>
<gene>
    <name evidence="3" type="ORF">SAMN05192560_0856</name>
</gene>
<dbReference type="InterPro" id="IPR032623">
    <property type="entry name" value="FecR_N"/>
</dbReference>
<proteinExistence type="predicted"/>
<evidence type="ECO:0000259" key="2">
    <source>
        <dbReference type="Pfam" id="PF16220"/>
    </source>
</evidence>
<dbReference type="InterPro" id="IPR006860">
    <property type="entry name" value="FecR"/>
</dbReference>
<dbReference type="OrthoDB" id="1100567at2"/>
<dbReference type="Gene3D" id="2.60.120.1440">
    <property type="match status" value="1"/>
</dbReference>
<dbReference type="Proteomes" id="UP000198305">
    <property type="component" value="Unassembled WGS sequence"/>
</dbReference>
<evidence type="ECO:0000313" key="3">
    <source>
        <dbReference type="EMBL" id="SNR74854.1"/>
    </source>
</evidence>
<feature type="domain" description="FecR N-terminal" evidence="2">
    <location>
        <begin position="8"/>
        <end position="48"/>
    </location>
</feature>
<dbReference type="PANTHER" id="PTHR30273">
    <property type="entry name" value="PERIPLASMIC SIGNAL SENSOR AND SIGMA FACTOR ACTIVATOR FECR-RELATED"/>
    <property type="match status" value="1"/>
</dbReference>
<protein>
    <submittedName>
        <fullName evidence="3">FecR family protein</fullName>
    </submittedName>
</protein>
<keyword evidence="4" id="KW-1185">Reference proteome</keyword>
<name>A0A238YW52_9PROT</name>
<dbReference type="PANTHER" id="PTHR30273:SF2">
    <property type="entry name" value="PROTEIN FECR"/>
    <property type="match status" value="1"/>
</dbReference>
<accession>A0A238YW52</accession>
<dbReference type="GO" id="GO:0016989">
    <property type="term" value="F:sigma factor antagonist activity"/>
    <property type="evidence" value="ECO:0007669"/>
    <property type="project" value="TreeGrafter"/>
</dbReference>
<sequence length="311" mass="34699">MSDILKTATEWYIRLHDPAVTEQDRQELQRWLEASSQHRNAWHAIEQVDISFSGLNPELGQAVLLKRAQRASRRQVLKKLGVVALIGGTGAMMYREQPWQGMLADYTTGKGEQRSWTMPDDTIIVLNTGTAIDTIYNDTQRIVVLIKGEIMVQTGHPAGISAPFQVKTRHGMITAMGTRFSVRDHGSHISVNVFEHAVSLAPAHGGEELIQANQTARFDADHVTDIKPLPLGADLWVKGILSANDMSLQDFLTELGRYHSGVLRCDPAIADLKVSGAFPVNDLDAILSSLQDTYRLRLEFFTRYWVTLRPA</sequence>
<dbReference type="Pfam" id="PF16220">
    <property type="entry name" value="DUF4880"/>
    <property type="match status" value="1"/>
</dbReference>
<organism evidence="3 4">
    <name type="scientific">Methylobacillus rhizosphaerae</name>
    <dbReference type="NCBI Taxonomy" id="551994"/>
    <lineage>
        <taxon>Bacteria</taxon>
        <taxon>Pseudomonadati</taxon>
        <taxon>Pseudomonadota</taxon>
        <taxon>Betaproteobacteria</taxon>
        <taxon>Nitrosomonadales</taxon>
        <taxon>Methylophilaceae</taxon>
        <taxon>Methylobacillus</taxon>
    </lineage>
</organism>